<evidence type="ECO:0000313" key="2">
    <source>
        <dbReference type="EMBL" id="MFC5915153.1"/>
    </source>
</evidence>
<dbReference type="EMBL" id="JBHSPU010000016">
    <property type="protein sequence ID" value="MFC5915153.1"/>
    <property type="molecule type" value="Genomic_DNA"/>
</dbReference>
<name>A0ABW1GLI6_9ACTN</name>
<feature type="region of interest" description="Disordered" evidence="1">
    <location>
        <begin position="1"/>
        <end position="26"/>
    </location>
</feature>
<evidence type="ECO:0000313" key="3">
    <source>
        <dbReference type="Proteomes" id="UP001596200"/>
    </source>
</evidence>
<reference evidence="3" key="1">
    <citation type="journal article" date="2019" name="Int. J. Syst. Evol. Microbiol.">
        <title>The Global Catalogue of Microorganisms (GCM) 10K type strain sequencing project: providing services to taxonomists for standard genome sequencing and annotation.</title>
        <authorList>
            <consortium name="The Broad Institute Genomics Platform"/>
            <consortium name="The Broad Institute Genome Sequencing Center for Infectious Disease"/>
            <person name="Wu L."/>
            <person name="Ma J."/>
        </authorList>
    </citation>
    <scope>NUCLEOTIDE SEQUENCE [LARGE SCALE GENOMIC DNA]</scope>
    <source>
        <strain evidence="3">JCM 4147</strain>
    </source>
</reference>
<proteinExistence type="predicted"/>
<protein>
    <submittedName>
        <fullName evidence="2">Uncharacterized protein</fullName>
    </submittedName>
</protein>
<gene>
    <name evidence="2" type="ORF">ACFP1B_17260</name>
</gene>
<organism evidence="2 3">
    <name type="scientific">Streptomyces pulveraceus</name>
    <dbReference type="NCBI Taxonomy" id="68258"/>
    <lineage>
        <taxon>Bacteria</taxon>
        <taxon>Bacillati</taxon>
        <taxon>Actinomycetota</taxon>
        <taxon>Actinomycetes</taxon>
        <taxon>Kitasatosporales</taxon>
        <taxon>Streptomycetaceae</taxon>
        <taxon>Streptomyces</taxon>
    </lineage>
</organism>
<dbReference type="RefSeq" id="WP_344517042.1">
    <property type="nucleotide sequence ID" value="NZ_BAAATU010000052.1"/>
</dbReference>
<sequence length="61" mass="6851">MKQGDVRTAATAESTGRYSGCLLTPRNEPATDAIASFEPTTTMNDMRHLRVQNYEGMNQWE</sequence>
<evidence type="ECO:0000256" key="1">
    <source>
        <dbReference type="SAM" id="MobiDB-lite"/>
    </source>
</evidence>
<dbReference type="Proteomes" id="UP001596200">
    <property type="component" value="Unassembled WGS sequence"/>
</dbReference>
<keyword evidence="3" id="KW-1185">Reference proteome</keyword>
<comment type="caution">
    <text evidence="2">The sequence shown here is derived from an EMBL/GenBank/DDBJ whole genome shotgun (WGS) entry which is preliminary data.</text>
</comment>
<accession>A0ABW1GLI6</accession>